<dbReference type="PANTHER" id="PTHR31121:SF6">
    <property type="entry name" value="ALPHA-1,2 MANNOSYLTRANSFERASE KTR1"/>
    <property type="match status" value="1"/>
</dbReference>
<dbReference type="Pfam" id="PF01793">
    <property type="entry name" value="Glyco_transf_15"/>
    <property type="match status" value="1"/>
</dbReference>
<keyword evidence="5" id="KW-0812">Transmembrane</keyword>
<dbReference type="GO" id="GO:0006487">
    <property type="term" value="P:protein N-linked glycosylation"/>
    <property type="evidence" value="ECO:0007669"/>
    <property type="project" value="TreeGrafter"/>
</dbReference>
<feature type="compositionally biased region" description="Low complexity" evidence="6">
    <location>
        <begin position="432"/>
        <end position="448"/>
    </location>
</feature>
<dbReference type="OrthoDB" id="439943at2759"/>
<dbReference type="Proteomes" id="UP000094236">
    <property type="component" value="Unassembled WGS sequence"/>
</dbReference>
<keyword evidence="4" id="KW-0808">Transferase</keyword>
<dbReference type="GO" id="GO:0000026">
    <property type="term" value="F:alpha-1,2-mannosyltransferase activity"/>
    <property type="evidence" value="ECO:0007669"/>
    <property type="project" value="TreeGrafter"/>
</dbReference>
<evidence type="ECO:0000256" key="2">
    <source>
        <dbReference type="ARBA" id="ARBA00007677"/>
    </source>
</evidence>
<keyword evidence="8" id="KW-1185">Reference proteome</keyword>
<evidence type="ECO:0000313" key="7">
    <source>
        <dbReference type="EMBL" id="ODV97625.1"/>
    </source>
</evidence>
<dbReference type="PANTHER" id="PTHR31121">
    <property type="entry name" value="ALPHA-1,2 MANNOSYLTRANSFERASE KTR1"/>
    <property type="match status" value="1"/>
</dbReference>
<gene>
    <name evidence="7" type="ORF">PACTADRAFT_31067</name>
</gene>
<name>A0A1E4U0V6_PACTA</name>
<feature type="compositionally biased region" description="Acidic residues" evidence="6">
    <location>
        <begin position="523"/>
        <end position="534"/>
    </location>
</feature>
<keyword evidence="5" id="KW-0735">Signal-anchor</keyword>
<protein>
    <recommendedName>
        <fullName evidence="9">Glycosyltransferase family 15 protein</fullName>
    </recommendedName>
</protein>
<proteinExistence type="inferred from homology"/>
<evidence type="ECO:0000313" key="8">
    <source>
        <dbReference type="Proteomes" id="UP000094236"/>
    </source>
</evidence>
<dbReference type="AlphaFoldDB" id="A0A1E4U0V6"/>
<evidence type="ECO:0008006" key="9">
    <source>
        <dbReference type="Google" id="ProtNLM"/>
    </source>
</evidence>
<evidence type="ECO:0000256" key="3">
    <source>
        <dbReference type="ARBA" id="ARBA00022676"/>
    </source>
</evidence>
<feature type="compositionally biased region" description="Basic and acidic residues" evidence="6">
    <location>
        <begin position="510"/>
        <end position="522"/>
    </location>
</feature>
<sequence>MKDQGSKNKDDGTHDTPVKSTWEIVKEVFKDNPYYNSFEKPLMQNNNKDENRGNDIHNPPVATKTQDQLGDQTLNTIFESGYERANATFYSIVRNTDLPRLLSSIQSVEARFNHKYKYDWVIVYQKTLKTEAMQMISKLVSGKAIFYKIPTENFLIPEWVDRKRAAQARRKSITHRDPNGKSEYVRIKARFQSGFFQDMRVLADYKYYCKIDPDVEFQCDVNYDFLKYMEQNKLTYGFITAPRDSDFAVSTLWDHTRDLVDSDNSILARDNLLDFISDTGGESYNLCTMSTAFEIADLEFFRSDAYRKLFNYLDKESGWFYERWSDSDVHSLGVSLLLPKNKVKIFDDFGYSNAHDVSCPRDLNTRLEHFCYCNPTKDSLFTENSCARKFFSAQELQLPPGVTSSKVNNDKAADFAPPESDSKESDKNRETQQQQEQQQQQQQQQQESVQDEQSKENNNADQQPAQDEQQNNNPENNNDNNDNNAENSQQQQAQENAQDKKPDNDEEGSLYDKGEDVKKTETENEITDDEDDEGNSNKNAENLNEN</sequence>
<comment type="subcellular location">
    <subcellularLocation>
        <location evidence="1">Membrane</location>
        <topology evidence="1">Single-pass type II membrane protein</topology>
    </subcellularLocation>
</comment>
<evidence type="ECO:0000256" key="5">
    <source>
        <dbReference type="ARBA" id="ARBA00022968"/>
    </source>
</evidence>
<feature type="region of interest" description="Disordered" evidence="6">
    <location>
        <begin position="39"/>
        <end position="65"/>
    </location>
</feature>
<dbReference type="InterPro" id="IPR029044">
    <property type="entry name" value="Nucleotide-diphossugar_trans"/>
</dbReference>
<dbReference type="InterPro" id="IPR002685">
    <property type="entry name" value="Glyco_trans_15"/>
</dbReference>
<dbReference type="GO" id="GO:0016020">
    <property type="term" value="C:membrane"/>
    <property type="evidence" value="ECO:0007669"/>
    <property type="project" value="UniProtKB-SubCell"/>
</dbReference>
<dbReference type="GO" id="GO:0006493">
    <property type="term" value="P:protein O-linked glycosylation"/>
    <property type="evidence" value="ECO:0007669"/>
    <property type="project" value="TreeGrafter"/>
</dbReference>
<dbReference type="GO" id="GO:0005794">
    <property type="term" value="C:Golgi apparatus"/>
    <property type="evidence" value="ECO:0007669"/>
    <property type="project" value="TreeGrafter"/>
</dbReference>
<dbReference type="GO" id="GO:0000032">
    <property type="term" value="P:cell wall mannoprotein biosynthetic process"/>
    <property type="evidence" value="ECO:0007669"/>
    <property type="project" value="TreeGrafter"/>
</dbReference>
<evidence type="ECO:0000256" key="4">
    <source>
        <dbReference type="ARBA" id="ARBA00022679"/>
    </source>
</evidence>
<feature type="region of interest" description="Disordered" evidence="6">
    <location>
        <begin position="400"/>
        <end position="546"/>
    </location>
</feature>
<reference evidence="8" key="1">
    <citation type="submission" date="2016-05" db="EMBL/GenBank/DDBJ databases">
        <title>Comparative genomics of biotechnologically important yeasts.</title>
        <authorList>
            <consortium name="DOE Joint Genome Institute"/>
            <person name="Riley R."/>
            <person name="Haridas S."/>
            <person name="Wolfe K.H."/>
            <person name="Lopes M.R."/>
            <person name="Hittinger C.T."/>
            <person name="Goker M."/>
            <person name="Salamov A."/>
            <person name="Wisecaver J."/>
            <person name="Long T.M."/>
            <person name="Aerts A.L."/>
            <person name="Barry K."/>
            <person name="Choi C."/>
            <person name="Clum A."/>
            <person name="Coughlan A.Y."/>
            <person name="Deshpande S."/>
            <person name="Douglass A.P."/>
            <person name="Hanson S.J."/>
            <person name="Klenk H.-P."/>
            <person name="Labutti K."/>
            <person name="Lapidus A."/>
            <person name="Lindquist E."/>
            <person name="Lipzen A."/>
            <person name="Meier-Kolthoff J.P."/>
            <person name="Ohm R.A."/>
            <person name="Otillar R.P."/>
            <person name="Pangilinan J."/>
            <person name="Peng Y."/>
            <person name="Rokas A."/>
            <person name="Rosa C.A."/>
            <person name="Scheuner C."/>
            <person name="Sibirny A.A."/>
            <person name="Slot J.C."/>
            <person name="Stielow J.B."/>
            <person name="Sun H."/>
            <person name="Kurtzman C.P."/>
            <person name="Blackwell M."/>
            <person name="Grigoriev I.V."/>
            <person name="Jeffries T.W."/>
        </authorList>
    </citation>
    <scope>NUCLEOTIDE SEQUENCE [LARGE SCALE GENOMIC DNA]</scope>
    <source>
        <strain evidence="8">NRRL Y-2460</strain>
    </source>
</reference>
<keyword evidence="3" id="KW-0328">Glycosyltransferase</keyword>
<organism evidence="7 8">
    <name type="scientific">Pachysolen tannophilus NRRL Y-2460</name>
    <dbReference type="NCBI Taxonomy" id="669874"/>
    <lineage>
        <taxon>Eukaryota</taxon>
        <taxon>Fungi</taxon>
        <taxon>Dikarya</taxon>
        <taxon>Ascomycota</taxon>
        <taxon>Saccharomycotina</taxon>
        <taxon>Pichiomycetes</taxon>
        <taxon>Pachysolenaceae</taxon>
        <taxon>Pachysolen</taxon>
    </lineage>
</organism>
<comment type="similarity">
    <text evidence="2">Belongs to the glycosyltransferase 15 family.</text>
</comment>
<dbReference type="STRING" id="669874.A0A1E4U0V6"/>
<evidence type="ECO:0000256" key="6">
    <source>
        <dbReference type="SAM" id="MobiDB-lite"/>
    </source>
</evidence>
<feature type="compositionally biased region" description="Low complexity" evidence="6">
    <location>
        <begin position="536"/>
        <end position="546"/>
    </location>
</feature>
<dbReference type="SUPFAM" id="SSF53448">
    <property type="entry name" value="Nucleotide-diphospho-sugar transferases"/>
    <property type="match status" value="1"/>
</dbReference>
<dbReference type="EMBL" id="KV454011">
    <property type="protein sequence ID" value="ODV97625.1"/>
    <property type="molecule type" value="Genomic_DNA"/>
</dbReference>
<feature type="compositionally biased region" description="Basic and acidic residues" evidence="6">
    <location>
        <begin position="420"/>
        <end position="430"/>
    </location>
</feature>
<accession>A0A1E4U0V6</accession>
<evidence type="ECO:0000256" key="1">
    <source>
        <dbReference type="ARBA" id="ARBA00004606"/>
    </source>
</evidence>
<feature type="compositionally biased region" description="Low complexity" evidence="6">
    <location>
        <begin position="456"/>
        <end position="496"/>
    </location>
</feature>
<dbReference type="Gene3D" id="3.90.550.10">
    <property type="entry name" value="Spore Coat Polysaccharide Biosynthesis Protein SpsA, Chain A"/>
    <property type="match status" value="1"/>
</dbReference>